<dbReference type="OrthoDB" id="5500612at2"/>
<reference evidence="3 4" key="1">
    <citation type="submission" date="2016-11" db="EMBL/GenBank/DDBJ databases">
        <authorList>
            <person name="Jaros S."/>
            <person name="Januszkiewicz K."/>
            <person name="Wedrychowicz H."/>
        </authorList>
    </citation>
    <scope>NUCLEOTIDE SEQUENCE [LARGE SCALE GENOMIC DNA]</scope>
    <source>
        <strain evidence="3 4">CGMCC 1.6102</strain>
    </source>
</reference>
<dbReference type="NCBIfam" id="NF038128">
    <property type="entry name" value="choice_anch_J"/>
    <property type="match status" value="1"/>
</dbReference>
<evidence type="ECO:0000259" key="2">
    <source>
        <dbReference type="Pfam" id="PF18962"/>
    </source>
</evidence>
<dbReference type="EMBL" id="FRCY01000005">
    <property type="protein sequence ID" value="SHM99713.1"/>
    <property type="molecule type" value="Genomic_DNA"/>
</dbReference>
<dbReference type="InterPro" id="IPR026444">
    <property type="entry name" value="Secre_tail"/>
</dbReference>
<sequence length="705" mass="78902">MHLLHFFLVLMAQFGRPTFSDLHTVPTQDSVRIQEDFNHSCTSNLPEGWIVFSVSGRQNWDCSTFGHRGIATDNGYSNALQINGFAGAVQENENWLISPEYDLGNFRFPLLSFYSRVAFDGPRPKLLVSTDYEGDAPDAASWTVLADRFARSDKWTYSGPVNLSKYKSQPIRLALVYYSSPESGAARWTLDDWIIIDSPNPPKPILSTNLENTAYFHFGTVPAGQAGTELKTFDFVLDDSPGELTIAAEEGFGISRTQSGFTQRISYTAREAGQHNRLWIRFEPKNEGAFHGPLSFSFGDRSQEIAFLSGSTLEQDKTLDIVSWNIAWFGSNLPRQGPEDPEQQLENVRNLIMSINADIFALQEITDLHLFESLVASLEGYEAEISPAVSYGSKSYDSAQKLAFLYNTETISRISSSVLLTGVTESDLNNYPSEPDRFWASGRLPFMMRVESKVKDVTEKFSLVNIHARSNSGGESATDPRYAMRKYDVSVLKDSLDHYYGAEPLLVLGDFNDDLDQTVSDISANTVADSATSYARFMEDQNNYFSPTLRLSQAGLRSYISSEQLIDHMILSNEMAEAYIPQSARIIVPENGVANFLNNTSDHLPVKIRIDTRNLLRDELILDVQESGPKEIVIYPNPANQIVFIQLQNQHFQVSLISPNGKIVETKSGDEGLVHFDVSQLPRGVYLICVKYQANTGVFQKLIVK</sequence>
<gene>
    <name evidence="3" type="ORF">SAMN04488057_105122</name>
</gene>
<dbReference type="InterPro" id="IPR005135">
    <property type="entry name" value="Endo/exonuclease/phosphatase"/>
</dbReference>
<dbReference type="Gene3D" id="2.60.120.200">
    <property type="match status" value="1"/>
</dbReference>
<dbReference type="InterPro" id="IPR036691">
    <property type="entry name" value="Endo/exonu/phosph_ase_sf"/>
</dbReference>
<accession>A0A1M7N7X4</accession>
<dbReference type="STRING" id="388280.SAMN04488057_105122"/>
<evidence type="ECO:0000313" key="4">
    <source>
        <dbReference type="Proteomes" id="UP000184513"/>
    </source>
</evidence>
<proteinExistence type="predicted"/>
<name>A0A1M7N7X4_9BACT</name>
<dbReference type="AlphaFoldDB" id="A0A1M7N7X4"/>
<dbReference type="GO" id="GO:0003824">
    <property type="term" value="F:catalytic activity"/>
    <property type="evidence" value="ECO:0007669"/>
    <property type="project" value="InterPro"/>
</dbReference>
<dbReference type="RefSeq" id="WP_073094373.1">
    <property type="nucleotide sequence ID" value="NZ_FRCY01000005.1"/>
</dbReference>
<dbReference type="Pfam" id="PF18962">
    <property type="entry name" value="Por_Secre_tail"/>
    <property type="match status" value="1"/>
</dbReference>
<organism evidence="3 4">
    <name type="scientific">Cyclobacterium lianum</name>
    <dbReference type="NCBI Taxonomy" id="388280"/>
    <lineage>
        <taxon>Bacteria</taxon>
        <taxon>Pseudomonadati</taxon>
        <taxon>Bacteroidota</taxon>
        <taxon>Cytophagia</taxon>
        <taxon>Cytophagales</taxon>
        <taxon>Cyclobacteriaceae</taxon>
        <taxon>Cyclobacterium</taxon>
    </lineage>
</organism>
<dbReference type="Gene3D" id="3.60.10.10">
    <property type="entry name" value="Endonuclease/exonuclease/phosphatase"/>
    <property type="match status" value="1"/>
</dbReference>
<evidence type="ECO:0000259" key="1">
    <source>
        <dbReference type="Pfam" id="PF03372"/>
    </source>
</evidence>
<dbReference type="Proteomes" id="UP000184513">
    <property type="component" value="Unassembled WGS sequence"/>
</dbReference>
<feature type="domain" description="Secretion system C-terminal sorting" evidence="2">
    <location>
        <begin position="634"/>
        <end position="704"/>
    </location>
</feature>
<feature type="domain" description="Endonuclease/exonuclease/phosphatase" evidence="1">
    <location>
        <begin position="322"/>
        <end position="573"/>
    </location>
</feature>
<keyword evidence="4" id="KW-1185">Reference proteome</keyword>
<dbReference type="Pfam" id="PF03372">
    <property type="entry name" value="Exo_endo_phos"/>
    <property type="match status" value="1"/>
</dbReference>
<dbReference type="NCBIfam" id="TIGR04183">
    <property type="entry name" value="Por_Secre_tail"/>
    <property type="match status" value="1"/>
</dbReference>
<protein>
    <submittedName>
        <fullName evidence="3">Por secretion system C-terminal sorting domain-containing protein</fullName>
    </submittedName>
</protein>
<dbReference type="SUPFAM" id="SSF56219">
    <property type="entry name" value="DNase I-like"/>
    <property type="match status" value="1"/>
</dbReference>
<evidence type="ECO:0000313" key="3">
    <source>
        <dbReference type="EMBL" id="SHM99713.1"/>
    </source>
</evidence>